<dbReference type="PRINTS" id="PR00134">
    <property type="entry name" value="GLHYDRLASE10"/>
</dbReference>
<feature type="chain" id="PRO_5047076062" description="Beta-xylanase" evidence="11">
    <location>
        <begin position="33"/>
        <end position="402"/>
    </location>
</feature>
<dbReference type="EC" id="3.2.1.8" evidence="9"/>
<evidence type="ECO:0000256" key="7">
    <source>
        <dbReference type="ARBA" id="ARBA00023295"/>
    </source>
</evidence>
<name>A0ABY5DWT5_9ACTN</name>
<evidence type="ECO:0000259" key="12">
    <source>
        <dbReference type="PROSITE" id="PS51760"/>
    </source>
</evidence>
<dbReference type="PANTHER" id="PTHR31490:SF88">
    <property type="entry name" value="BETA-XYLANASE"/>
    <property type="match status" value="1"/>
</dbReference>
<feature type="compositionally biased region" description="Basic residues" evidence="10">
    <location>
        <begin position="355"/>
        <end position="364"/>
    </location>
</feature>
<dbReference type="PROSITE" id="PS51760">
    <property type="entry name" value="GH10_2"/>
    <property type="match status" value="1"/>
</dbReference>
<keyword evidence="3" id="KW-0858">Xylan degradation</keyword>
<evidence type="ECO:0000256" key="1">
    <source>
        <dbReference type="ARBA" id="ARBA00000681"/>
    </source>
</evidence>
<evidence type="ECO:0000256" key="3">
    <source>
        <dbReference type="ARBA" id="ARBA00022651"/>
    </source>
</evidence>
<feature type="compositionally biased region" description="Low complexity" evidence="10">
    <location>
        <begin position="345"/>
        <end position="354"/>
    </location>
</feature>
<evidence type="ECO:0000256" key="8">
    <source>
        <dbReference type="ARBA" id="ARBA00023326"/>
    </source>
</evidence>
<comment type="catalytic activity">
    <reaction evidence="1 9">
        <text>Endohydrolysis of (1-&gt;4)-beta-D-xylosidic linkages in xylans.</text>
        <dbReference type="EC" id="3.2.1.8"/>
    </reaction>
</comment>
<keyword evidence="4 11" id="KW-0732">Signal</keyword>
<evidence type="ECO:0000313" key="13">
    <source>
        <dbReference type="EMBL" id="UTI66483.1"/>
    </source>
</evidence>
<gene>
    <name evidence="13" type="ORF">NBH00_09785</name>
</gene>
<keyword evidence="8 9" id="KW-0624">Polysaccharide degradation</keyword>
<feature type="signal peptide" evidence="11">
    <location>
        <begin position="1"/>
        <end position="32"/>
    </location>
</feature>
<comment type="similarity">
    <text evidence="2 9">Belongs to the glycosyl hydrolase 10 (cellulase F) family.</text>
</comment>
<organism evidence="13 14">
    <name type="scientific">Paraconexibacter antarcticus</name>
    <dbReference type="NCBI Taxonomy" id="2949664"/>
    <lineage>
        <taxon>Bacteria</taxon>
        <taxon>Bacillati</taxon>
        <taxon>Actinomycetota</taxon>
        <taxon>Thermoleophilia</taxon>
        <taxon>Solirubrobacterales</taxon>
        <taxon>Paraconexibacteraceae</taxon>
        <taxon>Paraconexibacter</taxon>
    </lineage>
</organism>
<evidence type="ECO:0000256" key="9">
    <source>
        <dbReference type="RuleBase" id="RU361174"/>
    </source>
</evidence>
<dbReference type="InterPro" id="IPR044846">
    <property type="entry name" value="GH10"/>
</dbReference>
<feature type="region of interest" description="Disordered" evidence="10">
    <location>
        <begin position="345"/>
        <end position="402"/>
    </location>
</feature>
<reference evidence="13 14" key="1">
    <citation type="submission" date="2022-06" db="EMBL/GenBank/DDBJ databases">
        <title>Paraconexibacter antarcticus.</title>
        <authorList>
            <person name="Kim C.S."/>
        </authorList>
    </citation>
    <scope>NUCLEOTIDE SEQUENCE [LARGE SCALE GENOMIC DNA]</scope>
    <source>
        <strain evidence="13 14">02-257</strain>
    </source>
</reference>
<feature type="domain" description="GH10" evidence="12">
    <location>
        <begin position="66"/>
        <end position="368"/>
    </location>
</feature>
<evidence type="ECO:0000256" key="10">
    <source>
        <dbReference type="SAM" id="MobiDB-lite"/>
    </source>
</evidence>
<accession>A0ABY5DWT5</accession>
<dbReference type="Proteomes" id="UP001056035">
    <property type="component" value="Chromosome"/>
</dbReference>
<keyword evidence="5 9" id="KW-0378">Hydrolase</keyword>
<dbReference type="Gene3D" id="3.20.20.80">
    <property type="entry name" value="Glycosidases"/>
    <property type="match status" value="1"/>
</dbReference>
<keyword evidence="6 9" id="KW-0119">Carbohydrate metabolism</keyword>
<dbReference type="SUPFAM" id="SSF51445">
    <property type="entry name" value="(Trans)glycosidases"/>
    <property type="match status" value="1"/>
</dbReference>
<evidence type="ECO:0000256" key="6">
    <source>
        <dbReference type="ARBA" id="ARBA00023277"/>
    </source>
</evidence>
<dbReference type="InterPro" id="IPR017853">
    <property type="entry name" value="GH"/>
</dbReference>
<proteinExistence type="inferred from homology"/>
<dbReference type="InterPro" id="IPR001000">
    <property type="entry name" value="GH10_dom"/>
</dbReference>
<evidence type="ECO:0000313" key="14">
    <source>
        <dbReference type="Proteomes" id="UP001056035"/>
    </source>
</evidence>
<evidence type="ECO:0000256" key="4">
    <source>
        <dbReference type="ARBA" id="ARBA00022729"/>
    </source>
</evidence>
<evidence type="ECO:0000256" key="5">
    <source>
        <dbReference type="ARBA" id="ARBA00022801"/>
    </source>
</evidence>
<dbReference type="PANTHER" id="PTHR31490">
    <property type="entry name" value="GLYCOSYL HYDROLASE"/>
    <property type="match status" value="1"/>
</dbReference>
<dbReference type="RefSeq" id="WP_254573154.1">
    <property type="nucleotide sequence ID" value="NZ_CP098502.1"/>
</dbReference>
<keyword evidence="14" id="KW-1185">Reference proteome</keyword>
<evidence type="ECO:0000256" key="2">
    <source>
        <dbReference type="ARBA" id="ARBA00007495"/>
    </source>
</evidence>
<protein>
    <recommendedName>
        <fullName evidence="9">Beta-xylanase</fullName>
        <ecNumber evidence="9">3.2.1.8</ecNumber>
    </recommendedName>
</protein>
<keyword evidence="7 9" id="KW-0326">Glycosidase</keyword>
<dbReference type="Pfam" id="PF00331">
    <property type="entry name" value="Glyco_hydro_10"/>
    <property type="match status" value="1"/>
</dbReference>
<sequence length="402" mass="43398">MARTEVVTRLRATLASLSLAVVLAAGAPPAGASPPPEVPLGTSVWWACMQAGTQSPPTPAGLGCPRAYTPRYPEQLAAAHRPFDVIVPENELKMAWTQPSQGHYDFTVVDRILAYARDHGFGVRGHVLVYGKGLPDWMTSPLRQEKWTRDSLLAVLKDHIKTVMQHAARAYPGVVREWDVVNEAFDSDGGYDGNLLSRVIGPDYVEQAFRFAHEADPDALLFYNDYDADQPGPRASAILRMAKDFVARGVPLDGIGLQMHLGMARPLPAPGDIARTMRSYADLGLRVAVTEMDVGLVPPFGALTAERQQAVYQEVAGDCAAIPACTGLTVWGVADPLSWGGSLPRRCCSTGTTRRSPRSPRCRRCSPEPGRAPRRSPGRAAAARSRSSPSSTPAPGSSARRW</sequence>
<feature type="compositionally biased region" description="Low complexity" evidence="10">
    <location>
        <begin position="378"/>
        <end position="402"/>
    </location>
</feature>
<evidence type="ECO:0000256" key="11">
    <source>
        <dbReference type="SAM" id="SignalP"/>
    </source>
</evidence>
<dbReference type="SMART" id="SM00633">
    <property type="entry name" value="Glyco_10"/>
    <property type="match status" value="1"/>
</dbReference>
<dbReference type="EMBL" id="CP098502">
    <property type="protein sequence ID" value="UTI66483.1"/>
    <property type="molecule type" value="Genomic_DNA"/>
</dbReference>